<gene>
    <name evidence="1" type="ORF">O5404_05305</name>
</gene>
<organism evidence="1 2">
    <name type="scientific">Borrelia miyamotoi</name>
    <dbReference type="NCBI Taxonomy" id="47466"/>
    <lineage>
        <taxon>Bacteria</taxon>
        <taxon>Pseudomonadati</taxon>
        <taxon>Spirochaetota</taxon>
        <taxon>Spirochaetia</taxon>
        <taxon>Spirochaetales</taxon>
        <taxon>Borreliaceae</taxon>
        <taxon>Borrelia</taxon>
    </lineage>
</organism>
<dbReference type="Gene3D" id="3.40.50.300">
    <property type="entry name" value="P-loop containing nucleotide triphosphate hydrolases"/>
    <property type="match status" value="1"/>
</dbReference>
<evidence type="ECO:0000313" key="1">
    <source>
        <dbReference type="EMBL" id="WAZ72441.1"/>
    </source>
</evidence>
<proteinExistence type="predicted"/>
<geneLocation type="plasmid" evidence="1 2">
    <name>pZSt-lp66</name>
</geneLocation>
<reference evidence="1" key="1">
    <citation type="submission" date="2022-12" db="EMBL/GenBank/DDBJ databases">
        <title>B. miyamotoi WGS.</title>
        <authorList>
            <person name="Gabriele M."/>
            <person name="Kuleshov K.V."/>
            <person name="Hepner S."/>
            <person name="Hoornstra D."/>
            <person name="Hovius J.W."/>
            <person name="Platonov A.E."/>
            <person name="Fingerle V."/>
            <person name="Strube C."/>
        </authorList>
    </citation>
    <scope>NUCLEOTIDE SEQUENCE</scope>
    <source>
        <strain evidence="1">ZStruIII14-9</strain>
        <plasmid evidence="1">pZSt-lp66</plasmid>
    </source>
</reference>
<protein>
    <recommendedName>
        <fullName evidence="3">Helicase/UvrB N-terminal domain-containing protein</fullName>
    </recommendedName>
</protein>
<dbReference type="Proteomes" id="UP001164513">
    <property type="component" value="Plasmid pZSt-lp66"/>
</dbReference>
<dbReference type="EMBL" id="CP114723">
    <property type="protein sequence ID" value="WAZ72441.1"/>
    <property type="molecule type" value="Genomic_DNA"/>
</dbReference>
<dbReference type="SUPFAM" id="SSF52540">
    <property type="entry name" value="P-loop containing nucleoside triphosphate hydrolases"/>
    <property type="match status" value="1"/>
</dbReference>
<accession>A0AAX3JPJ0</accession>
<dbReference type="AlphaFoldDB" id="A0AAX3JPJ0"/>
<evidence type="ECO:0008006" key="3">
    <source>
        <dbReference type="Google" id="ProtNLM"/>
    </source>
</evidence>
<evidence type="ECO:0000313" key="2">
    <source>
        <dbReference type="Proteomes" id="UP001164513"/>
    </source>
</evidence>
<sequence>MDIYKSNLFVKYIKNYIKPKSLNVNFKDFEQTHLTSKQLAVINSIEKHNQTKIILCGDIASGKTLLACYLFLKKLFTNRHLHKQDTNNFILGNSQKSLELNVLGQFDKIASMLNVPFLLKYSNTAYFEIESLERASNSNGNFFKKNFFSSTQSIKNNVSSLNKVNDDLISELKRLKSNLDNSGIFIIVKQRHQ</sequence>
<dbReference type="InterPro" id="IPR027417">
    <property type="entry name" value="P-loop_NTPase"/>
</dbReference>
<dbReference type="RefSeq" id="WP_242451294.1">
    <property type="nucleotide sequence ID" value="NZ_CP114723.1"/>
</dbReference>
<keyword evidence="1" id="KW-0614">Plasmid</keyword>
<name>A0AAX3JPJ0_9SPIR</name>